<feature type="compositionally biased region" description="Polar residues" evidence="1">
    <location>
        <begin position="47"/>
        <end position="56"/>
    </location>
</feature>
<comment type="caution">
    <text evidence="2">The sequence shown here is derived from an EMBL/GenBank/DDBJ whole genome shotgun (WGS) entry which is preliminary data.</text>
</comment>
<sequence>MTSPIDLLVARRRPDVGGSTHYAAVLLRHGTRLVPNTKHDDAGGSCPSLQAPTPTNGAVRAVPTYADRR</sequence>
<accession>A0ABU1S9Z5</accession>
<evidence type="ECO:0000313" key="3">
    <source>
        <dbReference type="Proteomes" id="UP001259347"/>
    </source>
</evidence>
<dbReference type="RefSeq" id="WP_310018197.1">
    <property type="nucleotide sequence ID" value="NZ_JAVDUM010000003.1"/>
</dbReference>
<dbReference type="EMBL" id="JAVDUM010000003">
    <property type="protein sequence ID" value="MDR6866419.1"/>
    <property type="molecule type" value="Genomic_DNA"/>
</dbReference>
<organism evidence="2 3">
    <name type="scientific">Microbacterium resistens</name>
    <dbReference type="NCBI Taxonomy" id="156977"/>
    <lineage>
        <taxon>Bacteria</taxon>
        <taxon>Bacillati</taxon>
        <taxon>Actinomycetota</taxon>
        <taxon>Actinomycetes</taxon>
        <taxon>Micrococcales</taxon>
        <taxon>Microbacteriaceae</taxon>
        <taxon>Microbacterium</taxon>
    </lineage>
</organism>
<dbReference type="Proteomes" id="UP001259347">
    <property type="component" value="Unassembled WGS sequence"/>
</dbReference>
<reference evidence="2 3" key="1">
    <citation type="submission" date="2023-07" db="EMBL/GenBank/DDBJ databases">
        <title>Sorghum-associated microbial communities from plants grown in Nebraska, USA.</title>
        <authorList>
            <person name="Schachtman D."/>
        </authorList>
    </citation>
    <scope>NUCLEOTIDE SEQUENCE [LARGE SCALE GENOMIC DNA]</scope>
    <source>
        <strain evidence="2 3">2980</strain>
    </source>
</reference>
<name>A0ABU1S9Z5_9MICO</name>
<gene>
    <name evidence="2" type="ORF">J2Y69_001011</name>
</gene>
<feature type="region of interest" description="Disordered" evidence="1">
    <location>
        <begin position="35"/>
        <end position="69"/>
    </location>
</feature>
<protein>
    <submittedName>
        <fullName evidence="2">Uncharacterized protein</fullName>
    </submittedName>
</protein>
<evidence type="ECO:0000313" key="2">
    <source>
        <dbReference type="EMBL" id="MDR6866419.1"/>
    </source>
</evidence>
<proteinExistence type="predicted"/>
<evidence type="ECO:0000256" key="1">
    <source>
        <dbReference type="SAM" id="MobiDB-lite"/>
    </source>
</evidence>
<keyword evidence="3" id="KW-1185">Reference proteome</keyword>